<gene>
    <name evidence="7" type="ORF">MMOR_09720</name>
</gene>
<dbReference type="CDD" id="cd06558">
    <property type="entry name" value="crotonase-like"/>
    <property type="match status" value="1"/>
</dbReference>
<keyword evidence="8" id="KW-1185">Reference proteome</keyword>
<dbReference type="SUPFAM" id="SSF52096">
    <property type="entry name" value="ClpP/crotonase"/>
    <property type="match status" value="1"/>
</dbReference>
<evidence type="ECO:0000256" key="2">
    <source>
        <dbReference type="ARBA" id="ARBA00005254"/>
    </source>
</evidence>
<dbReference type="InterPro" id="IPR001753">
    <property type="entry name" value="Enoyl-CoA_hydra/iso"/>
</dbReference>
<dbReference type="InterPro" id="IPR018376">
    <property type="entry name" value="Enoyl-CoA_hyd/isom_CS"/>
</dbReference>
<protein>
    <submittedName>
        <fullName evidence="7">2-(1,2-epoxy-1,2-dihydrophenyl)acetyl-CoA isomerase</fullName>
    </submittedName>
</protein>
<dbReference type="GO" id="GO:0004300">
    <property type="term" value="F:enoyl-CoA hydratase activity"/>
    <property type="evidence" value="ECO:0007669"/>
    <property type="project" value="UniProtKB-EC"/>
</dbReference>
<evidence type="ECO:0000256" key="4">
    <source>
        <dbReference type="ARBA" id="ARBA00023709"/>
    </source>
</evidence>
<dbReference type="PANTHER" id="PTHR43802:SF1">
    <property type="entry name" value="IP11341P-RELATED"/>
    <property type="match status" value="1"/>
</dbReference>
<dbReference type="RefSeq" id="WP_083156591.1">
    <property type="nucleotide sequence ID" value="NZ_AP022560.1"/>
</dbReference>
<dbReference type="PANTHER" id="PTHR43802">
    <property type="entry name" value="ENOYL-COA HYDRATASE"/>
    <property type="match status" value="1"/>
</dbReference>
<comment type="function">
    <text evidence="1">Could possibly oxidize fatty acids using specific components.</text>
</comment>
<dbReference type="InterPro" id="IPR014748">
    <property type="entry name" value="Enoyl-CoA_hydra_C"/>
</dbReference>
<keyword evidence="3" id="KW-0443">Lipid metabolism</keyword>
<dbReference type="GO" id="GO:0016853">
    <property type="term" value="F:isomerase activity"/>
    <property type="evidence" value="ECO:0007669"/>
    <property type="project" value="UniProtKB-KW"/>
</dbReference>
<comment type="similarity">
    <text evidence="2 6">Belongs to the enoyl-CoA hydratase/isomerase family.</text>
</comment>
<evidence type="ECO:0000313" key="7">
    <source>
        <dbReference type="EMBL" id="BBX00036.1"/>
    </source>
</evidence>
<dbReference type="GO" id="GO:0006631">
    <property type="term" value="P:fatty acid metabolic process"/>
    <property type="evidence" value="ECO:0007669"/>
    <property type="project" value="UniProtKB-KW"/>
</dbReference>
<dbReference type="KEGG" id="mmor:MMOR_09720"/>
<evidence type="ECO:0000313" key="8">
    <source>
        <dbReference type="Proteomes" id="UP000466681"/>
    </source>
</evidence>
<name>A0AAD1H8H0_9MYCO</name>
<evidence type="ECO:0000256" key="5">
    <source>
        <dbReference type="ARBA" id="ARBA00023717"/>
    </source>
</evidence>
<reference evidence="7 8" key="1">
    <citation type="journal article" date="2019" name="Emerg. Microbes Infect.">
        <title>Comprehensive subspecies identification of 175 nontuberculous mycobacteria species based on 7547 genomic profiles.</title>
        <authorList>
            <person name="Matsumoto Y."/>
            <person name="Kinjo T."/>
            <person name="Motooka D."/>
            <person name="Nabeya D."/>
            <person name="Jung N."/>
            <person name="Uechi K."/>
            <person name="Horii T."/>
            <person name="Iida T."/>
            <person name="Fujita J."/>
            <person name="Nakamura S."/>
        </authorList>
    </citation>
    <scope>NUCLEOTIDE SEQUENCE [LARGE SCALE GENOMIC DNA]</scope>
    <source>
        <strain evidence="7 8">JCM 6375</strain>
    </source>
</reference>
<dbReference type="Gene3D" id="3.90.226.20">
    <property type="match status" value="1"/>
</dbReference>
<dbReference type="Pfam" id="PF00378">
    <property type="entry name" value="ECH_1"/>
    <property type="match status" value="1"/>
</dbReference>
<dbReference type="EMBL" id="AP022560">
    <property type="protein sequence ID" value="BBX00036.1"/>
    <property type="molecule type" value="Genomic_DNA"/>
</dbReference>
<keyword evidence="3" id="KW-0276">Fatty acid metabolism</keyword>
<comment type="catalytic activity">
    <reaction evidence="4">
        <text>a (3S)-3-hydroxyacyl-CoA = a (2E)-enoyl-CoA + H2O</text>
        <dbReference type="Rhea" id="RHEA:16105"/>
        <dbReference type="ChEBI" id="CHEBI:15377"/>
        <dbReference type="ChEBI" id="CHEBI:57318"/>
        <dbReference type="ChEBI" id="CHEBI:58856"/>
        <dbReference type="EC" id="4.2.1.17"/>
    </reaction>
</comment>
<sequence>MSATETDVLVTRDGPVGIVTINRPERLNAVTPSAGERLSAAFQDLEADPSVRAAVLTGAGRGFCAGADIAGDVGNARDVLLDTWNPLIQTMQSLELPIIAAINGVAAGAGVSLALACDLRVAAESARIQLSFTKVGLIPDAGLTWLLPRVVGLGRANELALLARDLHAPEALQWGLVNRVSEDGGALDTSVALARDIAGLAGSVTAVKWAFGRTFTSTLAEQLEYEAHTQGWLQEQPDFIEATKAFGEKRAPDRAPRQPGLRP</sequence>
<dbReference type="AlphaFoldDB" id="A0AAD1H8H0"/>
<evidence type="ECO:0000256" key="3">
    <source>
        <dbReference type="ARBA" id="ARBA00022832"/>
    </source>
</evidence>
<dbReference type="PROSITE" id="PS00166">
    <property type="entry name" value="ENOYL_COA_HYDRATASE"/>
    <property type="match status" value="1"/>
</dbReference>
<evidence type="ECO:0000256" key="6">
    <source>
        <dbReference type="RuleBase" id="RU003707"/>
    </source>
</evidence>
<organism evidence="7 8">
    <name type="scientific">Mycolicibacterium moriokaense</name>
    <dbReference type="NCBI Taxonomy" id="39691"/>
    <lineage>
        <taxon>Bacteria</taxon>
        <taxon>Bacillati</taxon>
        <taxon>Actinomycetota</taxon>
        <taxon>Actinomycetes</taxon>
        <taxon>Mycobacteriales</taxon>
        <taxon>Mycobacteriaceae</taxon>
        <taxon>Mycolicibacterium</taxon>
    </lineage>
</organism>
<accession>A0AAD1H8H0</accession>
<comment type="catalytic activity">
    <reaction evidence="5">
        <text>a 4-saturated-(3S)-3-hydroxyacyl-CoA = a (3E)-enoyl-CoA + H2O</text>
        <dbReference type="Rhea" id="RHEA:20724"/>
        <dbReference type="ChEBI" id="CHEBI:15377"/>
        <dbReference type="ChEBI" id="CHEBI:58521"/>
        <dbReference type="ChEBI" id="CHEBI:137480"/>
        <dbReference type="EC" id="4.2.1.17"/>
    </reaction>
</comment>
<dbReference type="InterPro" id="IPR029045">
    <property type="entry name" value="ClpP/crotonase-like_dom_sf"/>
</dbReference>
<evidence type="ECO:0000256" key="1">
    <source>
        <dbReference type="ARBA" id="ARBA00002994"/>
    </source>
</evidence>
<dbReference type="Gene3D" id="3.30.300.220">
    <property type="match status" value="1"/>
</dbReference>
<proteinExistence type="inferred from homology"/>
<dbReference type="Gene3D" id="1.10.12.10">
    <property type="entry name" value="Lyase 2-enoyl-coa Hydratase, Chain A, domain 2"/>
    <property type="match status" value="1"/>
</dbReference>
<dbReference type="Proteomes" id="UP000466681">
    <property type="component" value="Chromosome"/>
</dbReference>
<keyword evidence="7" id="KW-0413">Isomerase</keyword>